<reference evidence="1" key="1">
    <citation type="submission" date="2020-08" db="EMBL/GenBank/DDBJ databases">
        <title>Multicomponent nature underlies the extraordinary mechanical properties of spider dragline silk.</title>
        <authorList>
            <person name="Kono N."/>
            <person name="Nakamura H."/>
            <person name="Mori M."/>
            <person name="Yoshida Y."/>
            <person name="Ohtoshi R."/>
            <person name="Malay A.D."/>
            <person name="Moran D.A.P."/>
            <person name="Tomita M."/>
            <person name="Numata K."/>
            <person name="Arakawa K."/>
        </authorList>
    </citation>
    <scope>NUCLEOTIDE SEQUENCE</scope>
</reference>
<dbReference type="AlphaFoldDB" id="A0A8X6U3H6"/>
<accession>A0A8X6U3H6</accession>
<proteinExistence type="predicted"/>
<comment type="caution">
    <text evidence="1">The sequence shown here is derived from an EMBL/GenBank/DDBJ whole genome shotgun (WGS) entry which is preliminary data.</text>
</comment>
<keyword evidence="2" id="KW-1185">Reference proteome</keyword>
<dbReference type="Proteomes" id="UP000887013">
    <property type="component" value="Unassembled WGS sequence"/>
</dbReference>
<evidence type="ECO:0000313" key="2">
    <source>
        <dbReference type="Proteomes" id="UP000887013"/>
    </source>
</evidence>
<organism evidence="1 2">
    <name type="scientific">Nephila pilipes</name>
    <name type="common">Giant wood spider</name>
    <name type="synonym">Nephila maculata</name>
    <dbReference type="NCBI Taxonomy" id="299642"/>
    <lineage>
        <taxon>Eukaryota</taxon>
        <taxon>Metazoa</taxon>
        <taxon>Ecdysozoa</taxon>
        <taxon>Arthropoda</taxon>
        <taxon>Chelicerata</taxon>
        <taxon>Arachnida</taxon>
        <taxon>Araneae</taxon>
        <taxon>Araneomorphae</taxon>
        <taxon>Entelegynae</taxon>
        <taxon>Araneoidea</taxon>
        <taxon>Nephilidae</taxon>
        <taxon>Nephila</taxon>
    </lineage>
</organism>
<protein>
    <submittedName>
        <fullName evidence="1">Uncharacterized protein</fullName>
    </submittedName>
</protein>
<gene>
    <name evidence="1" type="ORF">NPIL_294021</name>
</gene>
<sequence>MFHNFLHHHLENHHILLDLEQLLLDHHVCPAPLESPHVLLSRCHRVSCDHHILQIPFWIPPDTPSPPTSPPCVHCWILPGPGPSCTRSTSIVSSRYSLTFATCSSSPVRSWHRRHHASDPLHHPELSVSSLTCTTCSHVTISPASLAPPSTSWPTRHRLRIRVHSGAISILRDFTLHHPILSLGPPVSLIVLPPALHDRDRCQVSLKSYIATLLAVPYSPCFMSPVCVSRRHHNAASVQSCHHRNGSLQTYASSRRLSTVVIRSCSSQNACADSMYPPICRSSRRMLVIRAHGVSSSRFPQPGSDYIRPHQPVRQVHRNHRPPDRSVCCAATIIIDPRSLKRLRNHRSAAVGASAVIMAPAGIISKPVASSVTANLRHVAGAAVTSVPSPMRLKHRVSGPLLR</sequence>
<evidence type="ECO:0000313" key="1">
    <source>
        <dbReference type="EMBL" id="GFT77901.1"/>
    </source>
</evidence>
<dbReference type="EMBL" id="BMAW01022454">
    <property type="protein sequence ID" value="GFT77901.1"/>
    <property type="molecule type" value="Genomic_DNA"/>
</dbReference>
<name>A0A8X6U3H6_NEPPI</name>